<reference evidence="2 3" key="1">
    <citation type="submission" date="2017-12" db="EMBL/GenBank/DDBJ databases">
        <authorList>
            <consortium name="DOE Joint Genome Institute"/>
            <person name="Haridas S."/>
            <person name="Kjaerbolling I."/>
            <person name="Vesth T.C."/>
            <person name="Frisvad J.C."/>
            <person name="Nybo J.L."/>
            <person name="Theobald S."/>
            <person name="Kuo A."/>
            <person name="Bowyer P."/>
            <person name="Matsuda Y."/>
            <person name="Mondo S."/>
            <person name="Lyhne E.K."/>
            <person name="Kogle M.E."/>
            <person name="Clum A."/>
            <person name="Lipzen A."/>
            <person name="Salamov A."/>
            <person name="Ngan C.Y."/>
            <person name="Daum C."/>
            <person name="Chiniquy J."/>
            <person name="Barry K."/>
            <person name="LaButti K."/>
            <person name="Simmons B.A."/>
            <person name="Magnuson J.K."/>
            <person name="Mortensen U.H."/>
            <person name="Larsen T.O."/>
            <person name="Grigoriev I.V."/>
            <person name="Baker S.E."/>
            <person name="Andersen M.R."/>
            <person name="Nordberg H.P."/>
            <person name="Cantor M.N."/>
            <person name="Hua S.X."/>
        </authorList>
    </citation>
    <scope>NUCLEOTIDE SEQUENCE [LARGE SCALE GENOMIC DNA]</scope>
    <source>
        <strain evidence="2 3">CBS 102.13</strain>
    </source>
</reference>
<dbReference type="InterPro" id="IPR023214">
    <property type="entry name" value="HAD_sf"/>
</dbReference>
<organism evidence="2 3">
    <name type="scientific">Aspergillus candidus</name>
    <dbReference type="NCBI Taxonomy" id="41067"/>
    <lineage>
        <taxon>Eukaryota</taxon>
        <taxon>Fungi</taxon>
        <taxon>Dikarya</taxon>
        <taxon>Ascomycota</taxon>
        <taxon>Pezizomycotina</taxon>
        <taxon>Eurotiomycetes</taxon>
        <taxon>Eurotiomycetidae</taxon>
        <taxon>Eurotiales</taxon>
        <taxon>Aspergillaceae</taxon>
        <taxon>Aspergillus</taxon>
        <taxon>Aspergillus subgen. Circumdati</taxon>
    </lineage>
</organism>
<gene>
    <name evidence="2" type="ORF">BDW47DRAFT_134024</name>
</gene>
<dbReference type="Gene3D" id="3.40.50.1000">
    <property type="entry name" value="HAD superfamily/HAD-like"/>
    <property type="match status" value="1"/>
</dbReference>
<dbReference type="Proteomes" id="UP000234585">
    <property type="component" value="Unassembled WGS sequence"/>
</dbReference>
<dbReference type="InterPro" id="IPR010036">
    <property type="entry name" value="MDP_1_eu_arc"/>
</dbReference>
<dbReference type="SFLD" id="SFLDG01129">
    <property type="entry name" value="C1.5:_HAD__Beta-PGM__Phosphata"/>
    <property type="match status" value="1"/>
</dbReference>
<dbReference type="PANTHER" id="PTHR17901:SF14">
    <property type="entry name" value="MAGNESIUM-DEPENDENT PHOSPHATASE 1"/>
    <property type="match status" value="1"/>
</dbReference>
<protein>
    <submittedName>
        <fullName evidence="2">Acid phosphatase-domain-containing protein</fullName>
    </submittedName>
</protein>
<dbReference type="GeneID" id="36525155"/>
<dbReference type="InterPro" id="IPR036412">
    <property type="entry name" value="HAD-like_sf"/>
</dbReference>
<dbReference type="InterPro" id="IPR011004">
    <property type="entry name" value="Trimer_LpxA-like_sf"/>
</dbReference>
<evidence type="ECO:0000313" key="2">
    <source>
        <dbReference type="EMBL" id="PLB34820.1"/>
    </source>
</evidence>
<keyword evidence="3" id="KW-1185">Reference proteome</keyword>
<dbReference type="SFLD" id="SFLDG01131">
    <property type="entry name" value="C1.5.2:_MDP_Like"/>
    <property type="match status" value="1"/>
</dbReference>
<dbReference type="FunFam" id="3.40.50.1000:FF:000155">
    <property type="entry name" value="Putative magnesium dependent phosphatase"/>
    <property type="match status" value="1"/>
</dbReference>
<accession>A0A2I2F2H3</accession>
<dbReference type="SUPFAM" id="SSF56784">
    <property type="entry name" value="HAD-like"/>
    <property type="match status" value="1"/>
</dbReference>
<dbReference type="STRING" id="41067.A0A2I2F2H3"/>
<proteinExistence type="predicted"/>
<dbReference type="Gene3D" id="2.160.10.10">
    <property type="entry name" value="Hexapeptide repeat proteins"/>
    <property type="match status" value="1"/>
</dbReference>
<feature type="region of interest" description="Disordered" evidence="1">
    <location>
        <begin position="211"/>
        <end position="258"/>
    </location>
</feature>
<dbReference type="EMBL" id="KZ559172">
    <property type="protein sequence ID" value="PLB34820.1"/>
    <property type="molecule type" value="Genomic_DNA"/>
</dbReference>
<dbReference type="InterPro" id="IPR010033">
    <property type="entry name" value="HAD_SF_ppase_IIIC"/>
</dbReference>
<dbReference type="Pfam" id="PF12689">
    <property type="entry name" value="Acid_PPase"/>
    <property type="match status" value="1"/>
</dbReference>
<name>A0A2I2F2H3_ASPCN</name>
<evidence type="ECO:0000313" key="3">
    <source>
        <dbReference type="Proteomes" id="UP000234585"/>
    </source>
</evidence>
<sequence length="470" mass="51365">MRAKRTNTQPLEDASTAPATFTDNLPLPKLIAFDLDYTLWPFWVDTHVSAPVKPRDNNSRCIDRKWNESFAFYPSVSSILYACKARQIPLALASRTHTPDLARDMLKALHVIPTFSDNLAAARGAARSVRSLDYFDYVQIFPASKTAHFAKIQSASGVRFEDMLFFDDEARNRNVETELGVTFCLVRDGVTREEIDRGVWDWRRRNGIKPANTENVETRRRTEMDYLKPPPSRPTAQPQSQSQSRPQPPPRAPVHAHSTATISDTATFQGTHPITIGVGSIIHPRAKLYSFDGPITIGDACIISEKCVLGLPPAQHSHVAAQIGLRNGQDREIRVSASVTLAAGVTVFPGVTVCSAASVESLAVLRGGCVVGSHARVCAGCEVEADVRIPDWVVVWGGVGRPLQRRRRARGKKSSPVVVAAAAAQGQDQDAAAAAATLEGKVIEEARLVVLQRERETLTKLVAAGNTRKK</sequence>
<dbReference type="NCBIfam" id="TIGR01685">
    <property type="entry name" value="MDP-1"/>
    <property type="match status" value="1"/>
</dbReference>
<feature type="compositionally biased region" description="Basic and acidic residues" evidence="1">
    <location>
        <begin position="216"/>
        <end position="226"/>
    </location>
</feature>
<dbReference type="SUPFAM" id="SSF51161">
    <property type="entry name" value="Trimeric LpxA-like enzymes"/>
    <property type="match status" value="1"/>
</dbReference>
<dbReference type="SFLD" id="SFLDS00003">
    <property type="entry name" value="Haloacid_Dehalogenase"/>
    <property type="match status" value="1"/>
</dbReference>
<evidence type="ECO:0000256" key="1">
    <source>
        <dbReference type="SAM" id="MobiDB-lite"/>
    </source>
</evidence>
<feature type="compositionally biased region" description="Low complexity" evidence="1">
    <location>
        <begin position="234"/>
        <end position="245"/>
    </location>
</feature>
<dbReference type="OrthoDB" id="2865258at2759"/>
<dbReference type="RefSeq" id="XP_024668832.1">
    <property type="nucleotide sequence ID" value="XM_024817995.1"/>
</dbReference>
<dbReference type="GO" id="GO:0003993">
    <property type="term" value="F:acid phosphatase activity"/>
    <property type="evidence" value="ECO:0007669"/>
    <property type="project" value="TreeGrafter"/>
</dbReference>
<dbReference type="PANTHER" id="PTHR17901">
    <property type="entry name" value="MAGNESIUM-DEPENDENT PHOSPHATASE 1 MDP1"/>
    <property type="match status" value="1"/>
</dbReference>
<dbReference type="AlphaFoldDB" id="A0A2I2F2H3"/>
<dbReference type="NCBIfam" id="TIGR01681">
    <property type="entry name" value="HAD-SF-IIIC"/>
    <property type="match status" value="1"/>
</dbReference>